<dbReference type="RefSeq" id="WP_251261675.1">
    <property type="nucleotide sequence ID" value="NZ_JAMQGP010000004.1"/>
</dbReference>
<organism evidence="2 3">
    <name type="scientific">Echinimonas agarilytica</name>
    <dbReference type="NCBI Taxonomy" id="1215918"/>
    <lineage>
        <taxon>Bacteria</taxon>
        <taxon>Pseudomonadati</taxon>
        <taxon>Pseudomonadota</taxon>
        <taxon>Gammaproteobacteria</taxon>
        <taxon>Alteromonadales</taxon>
        <taxon>Echinimonadaceae</taxon>
        <taxon>Echinimonas</taxon>
    </lineage>
</organism>
<dbReference type="GO" id="GO:0071111">
    <property type="term" value="F:cyclic-guanylate-specific phosphodiesterase activity"/>
    <property type="evidence" value="ECO:0007669"/>
    <property type="project" value="InterPro"/>
</dbReference>
<evidence type="ECO:0000313" key="2">
    <source>
        <dbReference type="EMBL" id="MCM2680255.1"/>
    </source>
</evidence>
<dbReference type="Gene3D" id="3.30.450.20">
    <property type="entry name" value="PAS domain"/>
    <property type="match status" value="1"/>
</dbReference>
<dbReference type="PROSITE" id="PS50883">
    <property type="entry name" value="EAL"/>
    <property type="match status" value="1"/>
</dbReference>
<name>A0AA41W7C7_9GAMM</name>
<dbReference type="EMBL" id="JAMQGP010000004">
    <property type="protein sequence ID" value="MCM2680255.1"/>
    <property type="molecule type" value="Genomic_DNA"/>
</dbReference>
<proteinExistence type="predicted"/>
<dbReference type="PANTHER" id="PTHR33121:SF76">
    <property type="entry name" value="SIGNALING PROTEIN"/>
    <property type="match status" value="1"/>
</dbReference>
<evidence type="ECO:0000313" key="3">
    <source>
        <dbReference type="Proteomes" id="UP001165393"/>
    </source>
</evidence>
<dbReference type="PANTHER" id="PTHR33121">
    <property type="entry name" value="CYCLIC DI-GMP PHOSPHODIESTERASE PDEF"/>
    <property type="match status" value="1"/>
</dbReference>
<accession>A0AA41W7C7</accession>
<dbReference type="AlphaFoldDB" id="A0AA41W7C7"/>
<keyword evidence="3" id="KW-1185">Reference proteome</keyword>
<dbReference type="InterPro" id="IPR001633">
    <property type="entry name" value="EAL_dom"/>
</dbReference>
<dbReference type="CDD" id="cd01948">
    <property type="entry name" value="EAL"/>
    <property type="match status" value="1"/>
</dbReference>
<sequence>MDSSNSVKLDIINNASSRVSGSPDEVGALARRNVEMLATRFKKYDGRWFASYNGISLYSLLQPIVSYSHQHFVGVEALVRGEDSNGSTIMPSELFKPDEVMEGELRLLERLSRLLHIASFKECEGFEGWLFINLSPQLLSIEEDAEDLAAALQWAGVAPERVIVEVTEQATYEPNGLVEAVARYRALGCQIAIDDFGAGHSNFERIWSLQPDIVKLDRNMVLRANNDACIGQMLPRLVELIHQSGALVLAEGIETVEQSLMIWDSGADMAQGYLFGFPRTELPDSEHLALQLANLSNQSHRQWNRDCERRRRLFDMFNHHINQTLQGLKANRALRESCRSLLRLSRVRRCFVLDEHGRQLFQENASRCTSHISPLSETKSCNWGRRPYFRVAVENKDRIHISKPYLSVSDGNVCQTLSIYYRCGQGARVLCCDIDPD</sequence>
<protein>
    <submittedName>
        <fullName evidence="2">EAL domain-containing protein</fullName>
    </submittedName>
</protein>
<reference evidence="2 3" key="1">
    <citation type="journal article" date="2013" name="Antonie Van Leeuwenhoek">
        <title>Echinimonas agarilytica gen. nov., sp. nov., a new gammaproteobacterium isolated from the sea urchin Strongylocentrotus intermedius.</title>
        <authorList>
            <person name="Nedashkovskaya O.I."/>
            <person name="Stenkova A.M."/>
            <person name="Zhukova N.V."/>
            <person name="Van Trappen S."/>
            <person name="Lee J.S."/>
            <person name="Kim S.B."/>
        </authorList>
    </citation>
    <scope>NUCLEOTIDE SEQUENCE [LARGE SCALE GENOMIC DNA]</scope>
    <source>
        <strain evidence="2 3">KMM 6351</strain>
    </source>
</reference>
<dbReference type="InterPro" id="IPR029151">
    <property type="entry name" value="Sensor-like_sf"/>
</dbReference>
<gene>
    <name evidence="2" type="ORF">NAF29_11310</name>
</gene>
<dbReference type="Proteomes" id="UP001165393">
    <property type="component" value="Unassembled WGS sequence"/>
</dbReference>
<comment type="caution">
    <text evidence="2">The sequence shown here is derived from an EMBL/GenBank/DDBJ whole genome shotgun (WGS) entry which is preliminary data.</text>
</comment>
<dbReference type="SUPFAM" id="SSF103190">
    <property type="entry name" value="Sensory domain-like"/>
    <property type="match status" value="1"/>
</dbReference>
<dbReference type="InterPro" id="IPR050706">
    <property type="entry name" value="Cyclic-di-GMP_PDE-like"/>
</dbReference>
<feature type="domain" description="EAL" evidence="1">
    <location>
        <begin position="41"/>
        <end position="292"/>
    </location>
</feature>
<evidence type="ECO:0000259" key="1">
    <source>
        <dbReference type="PROSITE" id="PS50883"/>
    </source>
</evidence>
<dbReference type="Pfam" id="PF00563">
    <property type="entry name" value="EAL"/>
    <property type="match status" value="1"/>
</dbReference>
<dbReference type="SUPFAM" id="SSF141868">
    <property type="entry name" value="EAL domain-like"/>
    <property type="match status" value="1"/>
</dbReference>
<dbReference type="InterPro" id="IPR035919">
    <property type="entry name" value="EAL_sf"/>
</dbReference>
<dbReference type="SMART" id="SM00052">
    <property type="entry name" value="EAL"/>
    <property type="match status" value="1"/>
</dbReference>
<dbReference type="Gene3D" id="3.20.20.450">
    <property type="entry name" value="EAL domain"/>
    <property type="match status" value="1"/>
</dbReference>